<name>A0ABY3RMG7_9BRAD</name>
<dbReference type="InterPro" id="IPR036909">
    <property type="entry name" value="Cyt_c-like_dom_sf"/>
</dbReference>
<keyword evidence="5 6" id="KW-0408">Iron</keyword>
<dbReference type="PROSITE" id="PS51007">
    <property type="entry name" value="CYTC"/>
    <property type="match status" value="1"/>
</dbReference>
<reference evidence="8" key="1">
    <citation type="journal article" date="2024" name="Antonie Van Leeuwenhoek">
        <title>Bradyrhizobium ontarionense sp. nov., a novel bacterial symbiont isolated from Aeschynomene indica (Indian jointvetch), harbours photosynthesis, nitrogen fixation and nitrous oxide (N2O) reductase genes.</title>
        <authorList>
            <person name="Bromfield E.S.P."/>
            <person name="Cloutier S."/>
        </authorList>
    </citation>
    <scope>NUCLEOTIDE SEQUENCE</scope>
    <source>
        <strain evidence="8">A19</strain>
    </source>
</reference>
<evidence type="ECO:0000256" key="2">
    <source>
        <dbReference type="ARBA" id="ARBA00022617"/>
    </source>
</evidence>
<dbReference type="SUPFAM" id="SSF46626">
    <property type="entry name" value="Cytochrome c"/>
    <property type="match status" value="2"/>
</dbReference>
<dbReference type="Gene3D" id="1.10.760.10">
    <property type="entry name" value="Cytochrome c-like domain"/>
    <property type="match status" value="2"/>
</dbReference>
<keyword evidence="9" id="KW-1185">Reference proteome</keyword>
<dbReference type="PROSITE" id="PS51257">
    <property type="entry name" value="PROKAR_LIPOPROTEIN"/>
    <property type="match status" value="1"/>
</dbReference>
<dbReference type="EMBL" id="CP088156">
    <property type="protein sequence ID" value="UFZ08002.1"/>
    <property type="molecule type" value="Genomic_DNA"/>
</dbReference>
<keyword evidence="4" id="KW-0560">Oxidoreductase</keyword>
<dbReference type="InterPro" id="IPR004852">
    <property type="entry name" value="Di-haem_cyt_c_peroxidsae"/>
</dbReference>
<dbReference type="PANTHER" id="PTHR30600">
    <property type="entry name" value="CYTOCHROME C PEROXIDASE-RELATED"/>
    <property type="match status" value="1"/>
</dbReference>
<dbReference type="Pfam" id="PF00034">
    <property type="entry name" value="Cytochrom_C"/>
    <property type="match status" value="1"/>
</dbReference>
<dbReference type="InterPro" id="IPR009056">
    <property type="entry name" value="Cyt_c-like_dom"/>
</dbReference>
<organism evidence="8 9">
    <name type="scientific">Bradyrhizobium ontarionense</name>
    <dbReference type="NCBI Taxonomy" id="2898149"/>
    <lineage>
        <taxon>Bacteria</taxon>
        <taxon>Pseudomonadati</taxon>
        <taxon>Pseudomonadota</taxon>
        <taxon>Alphaproteobacteria</taxon>
        <taxon>Hyphomicrobiales</taxon>
        <taxon>Nitrobacteraceae</taxon>
        <taxon>Bradyrhizobium</taxon>
    </lineage>
</organism>
<dbReference type="InterPro" id="IPR051395">
    <property type="entry name" value="Cytochrome_c_Peroxidase/MauG"/>
</dbReference>
<protein>
    <submittedName>
        <fullName evidence="8">C-type cytochrome</fullName>
    </submittedName>
</protein>
<dbReference type="Pfam" id="PF03150">
    <property type="entry name" value="CCP_MauG"/>
    <property type="match status" value="1"/>
</dbReference>
<comment type="subcellular location">
    <subcellularLocation>
        <location evidence="1">Cell envelope</location>
    </subcellularLocation>
</comment>
<feature type="domain" description="Cytochrome c" evidence="7">
    <location>
        <begin position="219"/>
        <end position="319"/>
    </location>
</feature>
<evidence type="ECO:0000256" key="3">
    <source>
        <dbReference type="ARBA" id="ARBA00022723"/>
    </source>
</evidence>
<keyword evidence="2 6" id="KW-0349">Heme</keyword>
<evidence type="ECO:0000256" key="5">
    <source>
        <dbReference type="ARBA" id="ARBA00023004"/>
    </source>
</evidence>
<evidence type="ECO:0000313" key="9">
    <source>
        <dbReference type="Proteomes" id="UP001431010"/>
    </source>
</evidence>
<evidence type="ECO:0000256" key="4">
    <source>
        <dbReference type="ARBA" id="ARBA00023002"/>
    </source>
</evidence>
<dbReference type="PANTHER" id="PTHR30600:SF7">
    <property type="entry name" value="CYTOCHROME C PEROXIDASE-RELATED"/>
    <property type="match status" value="1"/>
</dbReference>
<dbReference type="RefSeq" id="WP_231327451.1">
    <property type="nucleotide sequence ID" value="NZ_CP088156.1"/>
</dbReference>
<evidence type="ECO:0000256" key="6">
    <source>
        <dbReference type="PROSITE-ProRule" id="PRU00433"/>
    </source>
</evidence>
<evidence type="ECO:0000313" key="8">
    <source>
        <dbReference type="EMBL" id="UFZ08002.1"/>
    </source>
</evidence>
<keyword evidence="3 6" id="KW-0479">Metal-binding</keyword>
<evidence type="ECO:0000259" key="7">
    <source>
        <dbReference type="PROSITE" id="PS51007"/>
    </source>
</evidence>
<accession>A0ABY3RMG7</accession>
<proteinExistence type="predicted"/>
<dbReference type="Proteomes" id="UP001431010">
    <property type="component" value="Chromosome"/>
</dbReference>
<evidence type="ECO:0000256" key="1">
    <source>
        <dbReference type="ARBA" id="ARBA00004196"/>
    </source>
</evidence>
<sequence>MMRPSALTIITSALLAACGLGIGLSDRLGTPAMAQPSADPAWAEISPVEGQAPITPIPQPPPADPRKLRLGERLFQDARLSANGDLSCQSCHDIRSNGAADAGHQQSSCAPDLSAKLDVLTVFNAALSFRFGWQGNFRTLAAQADATIESPHGMRSRASEVVRKLNSDPDMVQQFRAAYGHEADRDSLLDALVTFEHSLLTPDSRFDLWLRGDKSALSTDEHQGYLLFKSYGCISCHQGVNVGGNLFQRQGVFEPLVSTGPQVVRVPSLRNVATTAPYFHDGSAATLEEAVGRMAKAQLDRTLTDKQIAVIVAFLKTLTGNYRGSPVVAGARP</sequence>
<gene>
    <name evidence="8" type="ORF">LQG66_17630</name>
</gene>